<reference evidence="1 2" key="1">
    <citation type="submission" date="2023-08" db="EMBL/GenBank/DDBJ databases">
        <title>Draft genome sequence of Thermococcus waiotapuensis WT1T, a thermophilic sulphur-dependent archaeon from order Thermococcales.</title>
        <authorList>
            <person name="Manners S.H."/>
            <person name="Carere C.R."/>
            <person name="Dhami M.K."/>
            <person name="Dobson R.C.J."/>
            <person name="Stott M.B."/>
        </authorList>
    </citation>
    <scope>NUCLEOTIDE SEQUENCE [LARGE SCALE GENOMIC DNA]</scope>
    <source>
        <strain evidence="1 2">WT1</strain>
    </source>
</reference>
<protein>
    <submittedName>
        <fullName evidence="1">Uncharacterized protein</fullName>
    </submittedName>
</protein>
<evidence type="ECO:0000313" key="2">
    <source>
        <dbReference type="Proteomes" id="UP001245683"/>
    </source>
</evidence>
<dbReference type="RefSeq" id="WP_315342836.1">
    <property type="nucleotide sequence ID" value="NZ_JAVDZE010000004.1"/>
</dbReference>
<organism evidence="1 2">
    <name type="scientific">Thermococcus waiotapuensis</name>
    <dbReference type="NCBI Taxonomy" id="90909"/>
    <lineage>
        <taxon>Archaea</taxon>
        <taxon>Methanobacteriati</taxon>
        <taxon>Methanobacteriota</taxon>
        <taxon>Thermococci</taxon>
        <taxon>Thermococcales</taxon>
        <taxon>Thermococcaceae</taxon>
        <taxon>Thermococcus</taxon>
    </lineage>
</organism>
<dbReference type="AlphaFoldDB" id="A0AAE4NWD6"/>
<name>A0AAE4NWD6_9EURY</name>
<sequence length="308" mass="35039">MRKLLGVLIVFGMVFQLFGLVGANSEDTIRPWRVQDPYLTGDTIGDWTVQEKLISSYYDNDHWLGKFVAISGSKSVVRNGYIYVTHRVTDPNPIGDVSRVSSFAVKEGGSWRTCSWWIFCTTYWPDIRVKTYEEYDFNAKYSYGYQERPTVEYSDVTVITDKGSDTPYLNLDPAFRALLDAVASLAGSPIGVSWIFDVFQTKTNSGPVQGLLTSDIKVDLKTGEQWFPYPDEFYADHGLIQSHITLQFGPVYGKRKPGDIDFIDLDSVYTVEAGEYFIAPFMEYPSYLQVKTSNEPLSSIDIRLEWIE</sequence>
<keyword evidence="2" id="KW-1185">Reference proteome</keyword>
<dbReference type="EMBL" id="JAVDZE010000004">
    <property type="protein sequence ID" value="MDV3104516.1"/>
    <property type="molecule type" value="Genomic_DNA"/>
</dbReference>
<dbReference type="Proteomes" id="UP001245683">
    <property type="component" value="Unassembled WGS sequence"/>
</dbReference>
<evidence type="ECO:0000313" key="1">
    <source>
        <dbReference type="EMBL" id="MDV3104516.1"/>
    </source>
</evidence>
<accession>A0AAE4NWD6</accession>
<gene>
    <name evidence="1" type="ORF">RBI02_08210</name>
</gene>
<proteinExistence type="predicted"/>
<comment type="caution">
    <text evidence="1">The sequence shown here is derived from an EMBL/GenBank/DDBJ whole genome shotgun (WGS) entry which is preliminary data.</text>
</comment>